<name>A0A7R8XA64_9CRUS</name>
<evidence type="ECO:0000313" key="4">
    <source>
        <dbReference type="EMBL" id="CAD7242534.1"/>
    </source>
</evidence>
<dbReference type="AlphaFoldDB" id="A0A7R8XA64"/>
<dbReference type="Proteomes" id="UP000677054">
    <property type="component" value="Unassembled WGS sequence"/>
</dbReference>
<keyword evidence="5" id="KW-1185">Reference proteome</keyword>
<keyword evidence="2" id="KW-0677">Repeat</keyword>
<reference evidence="4" key="1">
    <citation type="submission" date="2020-11" db="EMBL/GenBank/DDBJ databases">
        <authorList>
            <person name="Tran Van P."/>
        </authorList>
    </citation>
    <scope>NUCLEOTIDE SEQUENCE</scope>
</reference>
<dbReference type="PANTHER" id="PTHR18849:SF0">
    <property type="entry name" value="CILIA- AND FLAGELLA-ASSOCIATED PROTEIN 410-RELATED"/>
    <property type="match status" value="1"/>
</dbReference>
<dbReference type="Gene3D" id="3.80.10.10">
    <property type="entry name" value="Ribonuclease Inhibitor"/>
    <property type="match status" value="2"/>
</dbReference>
<dbReference type="PANTHER" id="PTHR18849">
    <property type="entry name" value="LEUCINE RICH REPEAT PROTEIN"/>
    <property type="match status" value="1"/>
</dbReference>
<dbReference type="InterPro" id="IPR000626">
    <property type="entry name" value="Ubiquitin-like_dom"/>
</dbReference>
<dbReference type="InterPro" id="IPR001611">
    <property type="entry name" value="Leu-rich_rpt"/>
</dbReference>
<evidence type="ECO:0000259" key="3">
    <source>
        <dbReference type="Pfam" id="PF14560"/>
    </source>
</evidence>
<dbReference type="InterPro" id="IPR029071">
    <property type="entry name" value="Ubiquitin-like_domsf"/>
</dbReference>
<accession>A0A7R8XA64</accession>
<dbReference type="Gene3D" id="3.10.20.90">
    <property type="entry name" value="Phosphatidylinositol 3-kinase Catalytic Subunit, Chain A, domain 1"/>
    <property type="match status" value="1"/>
</dbReference>
<dbReference type="InterPro" id="IPR032675">
    <property type="entry name" value="LRR_dom_sf"/>
</dbReference>
<protein>
    <recommendedName>
        <fullName evidence="3">Ubiquitin-like domain-containing protein</fullName>
    </recommendedName>
</protein>
<dbReference type="SUPFAM" id="SSF52047">
    <property type="entry name" value="RNI-like"/>
    <property type="match status" value="1"/>
</dbReference>
<sequence length="418" mass="47684">MATLPEAVNLKYGPPTIDSVEQNCRVEIFVPLKYSSIPRPSSVLILNSCNIEKAGNDSEIDEVCREIKELDLAENKLVDWTEILKILNHAQCLTFLNLSYNDLSREIPSNLVPRLQLLSKLVLIGTNINWPNVHTLLTGLAFQNLEELHLSLNNLSEVQDAGQRYPTIRIVHFNGNPVSNPKDIHLLGKMFPGLQSLVLADCPVRGLGDDEEFRSCFPVLEKLNLNNSMIPSWEEIEKLRGLPSLVDFRMVNCPAFEEYTEHERRQEMIARLDNVHRLNGGAVSRLEREDAERAFIRAHLGKEEHLLPPRYHELVVIHGQLNPLAEVDLSPKTEVTVNISHERGSTMQTISVYITVLELKQLVEKVTGIPVMRQRVFYVDQDMVNAHGPEEMRFHQKKLYRYNVESGDSFIIQDKKSC</sequence>
<keyword evidence="1" id="KW-0433">Leucine-rich repeat</keyword>
<evidence type="ECO:0000256" key="1">
    <source>
        <dbReference type="ARBA" id="ARBA00022614"/>
    </source>
</evidence>
<gene>
    <name evidence="4" type="ORF">DSTB1V02_LOCUS2497</name>
</gene>
<proteinExistence type="predicted"/>
<evidence type="ECO:0000256" key="2">
    <source>
        <dbReference type="ARBA" id="ARBA00022737"/>
    </source>
</evidence>
<dbReference type="Pfam" id="PF00560">
    <property type="entry name" value="LRR_1"/>
    <property type="match status" value="1"/>
</dbReference>
<dbReference type="SUPFAM" id="SSF54236">
    <property type="entry name" value="Ubiquitin-like"/>
    <property type="match status" value="1"/>
</dbReference>
<dbReference type="EMBL" id="LR899799">
    <property type="protein sequence ID" value="CAD7242534.1"/>
    <property type="molecule type" value="Genomic_DNA"/>
</dbReference>
<evidence type="ECO:0000313" key="5">
    <source>
        <dbReference type="Proteomes" id="UP000677054"/>
    </source>
</evidence>
<dbReference type="EMBL" id="CAJPEV010000282">
    <property type="protein sequence ID" value="CAG0883388.1"/>
    <property type="molecule type" value="Genomic_DNA"/>
</dbReference>
<organism evidence="4">
    <name type="scientific">Darwinula stevensoni</name>
    <dbReference type="NCBI Taxonomy" id="69355"/>
    <lineage>
        <taxon>Eukaryota</taxon>
        <taxon>Metazoa</taxon>
        <taxon>Ecdysozoa</taxon>
        <taxon>Arthropoda</taxon>
        <taxon>Crustacea</taxon>
        <taxon>Oligostraca</taxon>
        <taxon>Ostracoda</taxon>
        <taxon>Podocopa</taxon>
        <taxon>Podocopida</taxon>
        <taxon>Darwinulocopina</taxon>
        <taxon>Darwinuloidea</taxon>
        <taxon>Darwinulidae</taxon>
        <taxon>Darwinula</taxon>
    </lineage>
</organism>
<feature type="domain" description="Ubiquitin-like" evidence="3">
    <location>
        <begin position="335"/>
        <end position="416"/>
    </location>
</feature>
<dbReference type="OrthoDB" id="5855206at2759"/>
<dbReference type="Pfam" id="PF14560">
    <property type="entry name" value="Ubiquitin_2"/>
    <property type="match status" value="1"/>
</dbReference>